<evidence type="ECO:0000256" key="3">
    <source>
        <dbReference type="ARBA" id="ARBA00023136"/>
    </source>
</evidence>
<dbReference type="GO" id="GO:0006914">
    <property type="term" value="P:autophagy"/>
    <property type="evidence" value="ECO:0007669"/>
    <property type="project" value="UniProtKB-KW"/>
</dbReference>
<organism evidence="7">
    <name type="scientific">Arcella intermedia</name>
    <dbReference type="NCBI Taxonomy" id="1963864"/>
    <lineage>
        <taxon>Eukaryota</taxon>
        <taxon>Amoebozoa</taxon>
        <taxon>Tubulinea</taxon>
        <taxon>Elardia</taxon>
        <taxon>Arcellinida</taxon>
        <taxon>Sphaerothecina</taxon>
        <taxon>Arcellidae</taxon>
        <taxon>Arcella</taxon>
    </lineage>
</organism>
<protein>
    <recommendedName>
        <fullName evidence="6">Autophagy-related protein</fullName>
    </recommendedName>
</protein>
<dbReference type="PANTHER" id="PTHR10969">
    <property type="entry name" value="MICROTUBULE-ASSOCIATED PROTEINS 1A/1B LIGHT CHAIN 3-RELATED"/>
    <property type="match status" value="1"/>
</dbReference>
<sequence>MLPSDLPVSQFYMEIRKHIPSLDPKQTLFLFVNEHIPPNEALISEIYTRHCDPDGFLYITYSGENTFGGELELSF</sequence>
<evidence type="ECO:0000256" key="4">
    <source>
        <dbReference type="ARBA" id="ARBA00023288"/>
    </source>
</evidence>
<feature type="lipid moiety-binding region" description="Phosphatidylserine amidated glycine; alternate" evidence="5">
    <location>
        <position position="68"/>
    </location>
</feature>
<reference evidence="7" key="1">
    <citation type="journal article" date="2020" name="J. Eukaryot. Microbiol.">
        <title>De novo Sequencing, Assembly and Annotation of the Transcriptome for the Free-Living Testate Amoeba Arcella intermedia.</title>
        <authorList>
            <person name="Ribeiro G.M."/>
            <person name="Porfirio-Sousa A.L."/>
            <person name="Maurer-Alcala X.X."/>
            <person name="Katz L.A."/>
            <person name="Lahr D.J.G."/>
        </authorList>
    </citation>
    <scope>NUCLEOTIDE SEQUENCE</scope>
</reference>
<dbReference type="InterPro" id="IPR004241">
    <property type="entry name" value="Atg8-like"/>
</dbReference>
<dbReference type="Gene3D" id="3.10.20.90">
    <property type="entry name" value="Phosphatidylinositol 3-kinase Catalytic Subunit, Chain A, domain 1"/>
    <property type="match status" value="1"/>
</dbReference>
<name>A0A6B2LSJ3_9EUKA</name>
<comment type="subcellular location">
    <subcellularLocation>
        <location evidence="1">Membrane</location>
    </subcellularLocation>
</comment>
<evidence type="ECO:0000256" key="1">
    <source>
        <dbReference type="ARBA" id="ARBA00004370"/>
    </source>
</evidence>
<keyword evidence="4 5" id="KW-0449">Lipoprotein</keyword>
<evidence type="ECO:0000256" key="2">
    <source>
        <dbReference type="ARBA" id="ARBA00007293"/>
    </source>
</evidence>
<keyword evidence="6" id="KW-0072">Autophagy</keyword>
<proteinExistence type="inferred from homology"/>
<keyword evidence="3" id="KW-0472">Membrane</keyword>
<dbReference type="InterPro" id="IPR029071">
    <property type="entry name" value="Ubiquitin-like_domsf"/>
</dbReference>
<comment type="similarity">
    <text evidence="2 6">Belongs to the ATG8 family.</text>
</comment>
<dbReference type="Pfam" id="PF02991">
    <property type="entry name" value="ATG8"/>
    <property type="match status" value="1"/>
</dbReference>
<evidence type="ECO:0000256" key="6">
    <source>
        <dbReference type="RuleBase" id="RU004384"/>
    </source>
</evidence>
<evidence type="ECO:0000256" key="5">
    <source>
        <dbReference type="PIRSR" id="PIRSR604241-50"/>
    </source>
</evidence>
<dbReference type="EMBL" id="GIBP01010712">
    <property type="protein sequence ID" value="NDV39681.1"/>
    <property type="molecule type" value="Transcribed_RNA"/>
</dbReference>
<dbReference type="SUPFAM" id="SSF54236">
    <property type="entry name" value="Ubiquitin-like"/>
    <property type="match status" value="1"/>
</dbReference>
<dbReference type="GO" id="GO:0016020">
    <property type="term" value="C:membrane"/>
    <property type="evidence" value="ECO:0007669"/>
    <property type="project" value="UniProtKB-SubCell"/>
</dbReference>
<evidence type="ECO:0000313" key="7">
    <source>
        <dbReference type="EMBL" id="NDV39681.1"/>
    </source>
</evidence>
<dbReference type="AlphaFoldDB" id="A0A6B2LSJ3"/>
<accession>A0A6B2LSJ3</accession>